<evidence type="ECO:0000313" key="2">
    <source>
        <dbReference type="EMBL" id="APU15512.1"/>
    </source>
</evidence>
<dbReference type="PANTHER" id="PTHR37017:SF11">
    <property type="entry name" value="ESTERASE_LIPASE_THIOESTERASE DOMAIN-CONTAINING PROTEIN"/>
    <property type="match status" value="1"/>
</dbReference>
<organism evidence="2 3">
    <name type="scientific">Actinoalloteichus fjordicus</name>
    <dbReference type="NCBI Taxonomy" id="1612552"/>
    <lineage>
        <taxon>Bacteria</taxon>
        <taxon>Bacillati</taxon>
        <taxon>Actinomycetota</taxon>
        <taxon>Actinomycetes</taxon>
        <taxon>Pseudonocardiales</taxon>
        <taxon>Pseudonocardiaceae</taxon>
        <taxon>Actinoalloteichus</taxon>
    </lineage>
</organism>
<dbReference type="AlphaFoldDB" id="A0AAC9LEX8"/>
<keyword evidence="3" id="KW-1185">Reference proteome</keyword>
<proteinExistence type="predicted"/>
<reference evidence="3" key="1">
    <citation type="submission" date="2016-06" db="EMBL/GenBank/DDBJ databases">
        <title>Complete genome sequence of Actinoalloteichus fjordicus DSM 46855 (=ADI127-17), type strain of the new species Actinoalloteichus fjordicus.</title>
        <authorList>
            <person name="Ruckert C."/>
            <person name="Nouioui I."/>
            <person name="Willmese J."/>
            <person name="van Wezel G."/>
            <person name="Klenk H.-P."/>
            <person name="Kalinowski J."/>
            <person name="Zotchev S.B."/>
        </authorList>
    </citation>
    <scope>NUCLEOTIDE SEQUENCE [LARGE SCALE GENOMIC DNA]</scope>
    <source>
        <strain evidence="3">ADI127-7</strain>
    </source>
</reference>
<dbReference type="Pfam" id="PF12697">
    <property type="entry name" value="Abhydrolase_6"/>
    <property type="match status" value="1"/>
</dbReference>
<protein>
    <submittedName>
        <fullName evidence="2">Hydrolase or acyltransferase of alpha/beta superfamily</fullName>
    </submittedName>
</protein>
<dbReference type="KEGG" id="acad:UA74_17420"/>
<sequence>MCQTYRSMTMLVADEMRIMTVSPIDTMFVLVHGAWHSSRQWVSTQRALAGRGVASIAVDLPGHGFDAPLPTGYLTGDQNTMSTEKSELAGLTMDDCADAVLAALRAVRGHARAVVLVAHSAGGGPASLAAERAPELVDRIVYLSSFVPAGRPRFLDYASAPENTVDRGAGLTIGDPAAIGAIRINPISTEQRYVDELHRTYYGDVPADRLDRWRSALTPDLPLSIPSSPVALTPQRWGSIPRTFLRCAEDQAFLPAAQDLMIAEADEAMPGEPFTVHTLPGDHSPFASRPDELAAVLASLPR</sequence>
<gene>
    <name evidence="2" type="ORF">UA74_17420</name>
</gene>
<dbReference type="SUPFAM" id="SSF53474">
    <property type="entry name" value="alpha/beta-Hydrolases"/>
    <property type="match status" value="1"/>
</dbReference>
<dbReference type="InterPro" id="IPR029058">
    <property type="entry name" value="AB_hydrolase_fold"/>
</dbReference>
<dbReference type="PANTHER" id="PTHR37017">
    <property type="entry name" value="AB HYDROLASE-1 DOMAIN-CONTAINING PROTEIN-RELATED"/>
    <property type="match status" value="1"/>
</dbReference>
<dbReference type="InterPro" id="IPR052897">
    <property type="entry name" value="Sec-Metab_Biosynth_Hydrolase"/>
</dbReference>
<dbReference type="Proteomes" id="UP000185511">
    <property type="component" value="Chromosome"/>
</dbReference>
<dbReference type="GO" id="GO:0016746">
    <property type="term" value="F:acyltransferase activity"/>
    <property type="evidence" value="ECO:0007669"/>
    <property type="project" value="UniProtKB-KW"/>
</dbReference>
<keyword evidence="2" id="KW-0808">Transferase</keyword>
<dbReference type="EMBL" id="CP016076">
    <property type="protein sequence ID" value="APU15512.1"/>
    <property type="molecule type" value="Genomic_DNA"/>
</dbReference>
<dbReference type="InterPro" id="IPR000073">
    <property type="entry name" value="AB_hydrolase_1"/>
</dbReference>
<keyword evidence="2" id="KW-0012">Acyltransferase</keyword>
<dbReference type="Gene3D" id="3.40.50.1820">
    <property type="entry name" value="alpha/beta hydrolase"/>
    <property type="match status" value="1"/>
</dbReference>
<dbReference type="GO" id="GO:0016787">
    <property type="term" value="F:hydrolase activity"/>
    <property type="evidence" value="ECO:0007669"/>
    <property type="project" value="UniProtKB-KW"/>
</dbReference>
<keyword evidence="2" id="KW-0378">Hydrolase</keyword>
<evidence type="ECO:0000313" key="3">
    <source>
        <dbReference type="Proteomes" id="UP000185511"/>
    </source>
</evidence>
<name>A0AAC9LEX8_9PSEU</name>
<evidence type="ECO:0000259" key="1">
    <source>
        <dbReference type="Pfam" id="PF12697"/>
    </source>
</evidence>
<feature type="domain" description="AB hydrolase-1" evidence="1">
    <location>
        <begin position="28"/>
        <end position="296"/>
    </location>
</feature>
<accession>A0AAC9LEX8</accession>